<comment type="subcellular location">
    <subcellularLocation>
        <location evidence="1 7">Membrane</location>
        <topology evidence="1 7">Multi-pass membrane protein</topology>
    </subcellularLocation>
</comment>
<comment type="similarity">
    <text evidence="2 7">Belongs to the tetraspanin (TM4SF) family.</text>
</comment>
<feature type="disulfide bond" evidence="6">
    <location>
        <begin position="140"/>
        <end position="157"/>
    </location>
</feature>
<feature type="transmembrane region" description="Helical" evidence="7">
    <location>
        <begin position="176"/>
        <end position="201"/>
    </location>
</feature>
<evidence type="ECO:0000313" key="8">
    <source>
        <dbReference type="EMBL" id="KAG5454318.1"/>
    </source>
</evidence>
<evidence type="ECO:0000256" key="1">
    <source>
        <dbReference type="ARBA" id="ARBA00004141"/>
    </source>
</evidence>
<feature type="transmembrane region" description="Helical" evidence="7">
    <location>
        <begin position="7"/>
        <end position="32"/>
    </location>
</feature>
<accession>A0A8T1MZG0</accession>
<dbReference type="EMBL" id="NIRI02000010">
    <property type="protein sequence ID" value="KAG5454318.1"/>
    <property type="molecule type" value="Genomic_DNA"/>
</dbReference>
<evidence type="ECO:0000256" key="5">
    <source>
        <dbReference type="ARBA" id="ARBA00023136"/>
    </source>
</evidence>
<dbReference type="InterPro" id="IPR008952">
    <property type="entry name" value="Tetraspanin_EC2_sf"/>
</dbReference>
<keyword evidence="6" id="KW-1015">Disulfide bond</keyword>
<keyword evidence="3 7" id="KW-0812">Transmembrane</keyword>
<dbReference type="PIRSF" id="PIRSF002419">
    <property type="entry name" value="Tetraspanin"/>
    <property type="match status" value="1"/>
</dbReference>
<dbReference type="Proteomes" id="UP000286415">
    <property type="component" value="Unassembled WGS sequence"/>
</dbReference>
<dbReference type="SUPFAM" id="SSF48652">
    <property type="entry name" value="Tetraspanin"/>
    <property type="match status" value="1"/>
</dbReference>
<organism evidence="8 9">
    <name type="scientific">Clonorchis sinensis</name>
    <name type="common">Chinese liver fluke</name>
    <dbReference type="NCBI Taxonomy" id="79923"/>
    <lineage>
        <taxon>Eukaryota</taxon>
        <taxon>Metazoa</taxon>
        <taxon>Spiralia</taxon>
        <taxon>Lophotrochozoa</taxon>
        <taxon>Platyhelminthes</taxon>
        <taxon>Trematoda</taxon>
        <taxon>Digenea</taxon>
        <taxon>Opisthorchiida</taxon>
        <taxon>Opisthorchiata</taxon>
        <taxon>Opisthorchiidae</taxon>
        <taxon>Clonorchis</taxon>
    </lineage>
</organism>
<proteinExistence type="inferred from homology"/>
<dbReference type="PANTHER" id="PTHR19282:SF431">
    <property type="entry name" value="TETRASPANIN 26A, ISOFORM B-RELATED"/>
    <property type="match status" value="1"/>
</dbReference>
<protein>
    <recommendedName>
        <fullName evidence="7">Tetraspanin</fullName>
    </recommendedName>
</protein>
<dbReference type="PANTHER" id="PTHR19282">
    <property type="entry name" value="TETRASPANIN"/>
    <property type="match status" value="1"/>
</dbReference>
<evidence type="ECO:0000256" key="7">
    <source>
        <dbReference type="RuleBase" id="RU361218"/>
    </source>
</evidence>
<dbReference type="OrthoDB" id="10033535at2759"/>
<gene>
    <name evidence="8" type="ORF">CSKR_201971</name>
</gene>
<keyword evidence="5 7" id="KW-0472">Membrane</keyword>
<evidence type="ECO:0000256" key="2">
    <source>
        <dbReference type="ARBA" id="ARBA00006840"/>
    </source>
</evidence>
<dbReference type="InterPro" id="IPR018499">
    <property type="entry name" value="Tetraspanin/Peripherin"/>
</dbReference>
<comment type="caution">
    <text evidence="8">The sequence shown here is derived from an EMBL/GenBank/DDBJ whole genome shotgun (WGS) entry which is preliminary data.</text>
</comment>
<dbReference type="Gene3D" id="1.10.1450.10">
    <property type="entry name" value="Tetraspanin"/>
    <property type="match status" value="1"/>
</dbReference>
<dbReference type="GO" id="GO:0005886">
    <property type="term" value="C:plasma membrane"/>
    <property type="evidence" value="ECO:0007669"/>
    <property type="project" value="TreeGrafter"/>
</dbReference>
<keyword evidence="4 7" id="KW-1133">Transmembrane helix</keyword>
<evidence type="ECO:0000256" key="3">
    <source>
        <dbReference type="ARBA" id="ARBA00022692"/>
    </source>
</evidence>
<feature type="transmembrane region" description="Helical" evidence="7">
    <location>
        <begin position="78"/>
        <end position="102"/>
    </location>
</feature>
<dbReference type="CDD" id="cd03127">
    <property type="entry name" value="tetraspanin_LEL"/>
    <property type="match status" value="1"/>
</dbReference>
<evidence type="ECO:0000313" key="9">
    <source>
        <dbReference type="Proteomes" id="UP000286415"/>
    </source>
</evidence>
<evidence type="ECO:0000256" key="4">
    <source>
        <dbReference type="ARBA" id="ARBA00022989"/>
    </source>
</evidence>
<reference evidence="8 9" key="1">
    <citation type="journal article" date="2018" name="Biotechnol. Adv.">
        <title>Improved genomic resources and new bioinformatic workflow for the carcinogenic parasite Clonorchis sinensis: Biotechnological implications.</title>
        <authorList>
            <person name="Wang D."/>
            <person name="Korhonen P.K."/>
            <person name="Gasser R.B."/>
            <person name="Young N.D."/>
        </authorList>
    </citation>
    <scope>NUCLEOTIDE SEQUENCE [LARGE SCALE GENOMIC DNA]</scope>
    <source>
        <strain evidence="8">Cs-k2</strain>
    </source>
</reference>
<dbReference type="PRINTS" id="PR00259">
    <property type="entry name" value="TMFOUR"/>
</dbReference>
<reference evidence="8 9" key="2">
    <citation type="journal article" date="2021" name="Genomics">
        <title>High-quality reference genome for Clonorchis sinensis.</title>
        <authorList>
            <person name="Young N.D."/>
            <person name="Stroehlein A.J."/>
            <person name="Kinkar L."/>
            <person name="Wang T."/>
            <person name="Sohn W.M."/>
            <person name="Chang B.C.H."/>
            <person name="Kaur P."/>
            <person name="Weisz D."/>
            <person name="Dudchenko O."/>
            <person name="Aiden E.L."/>
            <person name="Korhonen P.K."/>
            <person name="Gasser R.B."/>
        </authorList>
    </citation>
    <scope>NUCLEOTIDE SEQUENCE [LARGE SCALE GENOMIC DNA]</scope>
    <source>
        <strain evidence="8">Cs-k2</strain>
    </source>
</reference>
<dbReference type="AlphaFoldDB" id="A0A8T1MZG0"/>
<keyword evidence="9" id="KW-1185">Reference proteome</keyword>
<evidence type="ECO:0000256" key="6">
    <source>
        <dbReference type="PIRSR" id="PIRSR002419-1"/>
    </source>
</evidence>
<dbReference type="Pfam" id="PF00335">
    <property type="entry name" value="Tetraspanin"/>
    <property type="match status" value="1"/>
</dbReference>
<feature type="transmembrane region" description="Helical" evidence="7">
    <location>
        <begin position="44"/>
        <end position="71"/>
    </location>
</feature>
<dbReference type="InterPro" id="IPR000301">
    <property type="entry name" value="Tetraspanin_animals"/>
</dbReference>
<sequence>MMKCLKCAVLFFNLICFLCALILILLGSWIQINFVQYGKELQTVWQAATIFMITLGAFMLLLSLIGCFGALVGSVAILWVYGALVVILLIVESAAAIVTILWRDKLDSQVYGILKDAVYNYTQSDVIQPIDMIQKAFECCGVDSADDYKHTSVPDSCGHFKVGCAPIFSEFLKSRLFAIACALFGVCFVQLLSIIIAFCLCKRLRGYGSV</sequence>
<name>A0A8T1MZG0_CLOSI</name>